<evidence type="ECO:0000313" key="8">
    <source>
        <dbReference type="EMBL" id="MFC7243678.1"/>
    </source>
</evidence>
<dbReference type="PANTHER" id="PTHR30349">
    <property type="entry name" value="PHAGE INTEGRASE-RELATED"/>
    <property type="match status" value="1"/>
</dbReference>
<evidence type="ECO:0000256" key="2">
    <source>
        <dbReference type="ARBA" id="ARBA00023125"/>
    </source>
</evidence>
<protein>
    <submittedName>
        <fullName evidence="8">Tyrosine-type recombinase/integrase</fullName>
    </submittedName>
</protein>
<dbReference type="Gene3D" id="1.10.443.10">
    <property type="entry name" value="Intergrase catalytic core"/>
    <property type="match status" value="1"/>
</dbReference>
<feature type="compositionally biased region" description="Basic residues" evidence="5">
    <location>
        <begin position="392"/>
        <end position="403"/>
    </location>
</feature>
<dbReference type="InterPro" id="IPR013762">
    <property type="entry name" value="Integrase-like_cat_sf"/>
</dbReference>
<organism evidence="8 9">
    <name type="scientific">Catellatospora aurea</name>
    <dbReference type="NCBI Taxonomy" id="1337874"/>
    <lineage>
        <taxon>Bacteria</taxon>
        <taxon>Bacillati</taxon>
        <taxon>Actinomycetota</taxon>
        <taxon>Actinomycetes</taxon>
        <taxon>Micromonosporales</taxon>
        <taxon>Micromonosporaceae</taxon>
        <taxon>Catellatospora</taxon>
    </lineage>
</organism>
<keyword evidence="2 4" id="KW-0238">DNA-binding</keyword>
<comment type="caution">
    <text evidence="8">The sequence shown here is derived from an EMBL/GenBank/DDBJ whole genome shotgun (WGS) entry which is preliminary data.</text>
</comment>
<evidence type="ECO:0000256" key="1">
    <source>
        <dbReference type="ARBA" id="ARBA00022908"/>
    </source>
</evidence>
<dbReference type="InterPro" id="IPR002104">
    <property type="entry name" value="Integrase_catalytic"/>
</dbReference>
<gene>
    <name evidence="8" type="ORF">ACFQO7_14460</name>
</gene>
<keyword evidence="9" id="KW-1185">Reference proteome</keyword>
<dbReference type="Gene3D" id="1.10.150.130">
    <property type="match status" value="1"/>
</dbReference>
<accession>A0ABW2GW18</accession>
<dbReference type="SUPFAM" id="SSF56349">
    <property type="entry name" value="DNA breaking-rejoining enzymes"/>
    <property type="match status" value="1"/>
</dbReference>
<proteinExistence type="predicted"/>
<dbReference type="InterPro" id="IPR050090">
    <property type="entry name" value="Tyrosine_recombinase_XerCD"/>
</dbReference>
<dbReference type="RefSeq" id="WP_376806813.1">
    <property type="nucleotide sequence ID" value="NZ_JBHTAC010000012.1"/>
</dbReference>
<dbReference type="PROSITE" id="PS51900">
    <property type="entry name" value="CB"/>
    <property type="match status" value="1"/>
</dbReference>
<feature type="region of interest" description="Disordered" evidence="5">
    <location>
        <begin position="392"/>
        <end position="416"/>
    </location>
</feature>
<dbReference type="InterPro" id="IPR010998">
    <property type="entry name" value="Integrase_recombinase_N"/>
</dbReference>
<dbReference type="CDD" id="cd01189">
    <property type="entry name" value="INT_ICEBs1_C_like"/>
    <property type="match status" value="1"/>
</dbReference>
<dbReference type="PANTHER" id="PTHR30349:SF91">
    <property type="entry name" value="INTA PROTEIN"/>
    <property type="match status" value="1"/>
</dbReference>
<feature type="domain" description="Tyr recombinase" evidence="6">
    <location>
        <begin position="167"/>
        <end position="385"/>
    </location>
</feature>
<evidence type="ECO:0000256" key="4">
    <source>
        <dbReference type="PROSITE-ProRule" id="PRU01248"/>
    </source>
</evidence>
<name>A0ABW2GW18_9ACTN</name>
<dbReference type="Proteomes" id="UP001596392">
    <property type="component" value="Unassembled WGS sequence"/>
</dbReference>
<keyword evidence="1" id="KW-0229">DNA integration</keyword>
<dbReference type="InterPro" id="IPR044068">
    <property type="entry name" value="CB"/>
</dbReference>
<dbReference type="Pfam" id="PF14659">
    <property type="entry name" value="Phage_int_SAM_3"/>
    <property type="match status" value="1"/>
</dbReference>
<evidence type="ECO:0000259" key="7">
    <source>
        <dbReference type="PROSITE" id="PS51900"/>
    </source>
</evidence>
<feature type="domain" description="Core-binding (CB)" evidence="7">
    <location>
        <begin position="63"/>
        <end position="146"/>
    </location>
</feature>
<evidence type="ECO:0000313" key="9">
    <source>
        <dbReference type="Proteomes" id="UP001596392"/>
    </source>
</evidence>
<evidence type="ECO:0000256" key="5">
    <source>
        <dbReference type="SAM" id="MobiDB-lite"/>
    </source>
</evidence>
<dbReference type="PROSITE" id="PS51898">
    <property type="entry name" value="TYR_RECOMBINASE"/>
    <property type="match status" value="1"/>
</dbReference>
<evidence type="ECO:0000256" key="3">
    <source>
        <dbReference type="ARBA" id="ARBA00023172"/>
    </source>
</evidence>
<dbReference type="InterPro" id="IPR011010">
    <property type="entry name" value="DNA_brk_join_enz"/>
</dbReference>
<reference evidence="9" key="1">
    <citation type="journal article" date="2019" name="Int. J. Syst. Evol. Microbiol.">
        <title>The Global Catalogue of Microorganisms (GCM) 10K type strain sequencing project: providing services to taxonomists for standard genome sequencing and annotation.</title>
        <authorList>
            <consortium name="The Broad Institute Genomics Platform"/>
            <consortium name="The Broad Institute Genome Sequencing Center for Infectious Disease"/>
            <person name="Wu L."/>
            <person name="Ma J."/>
        </authorList>
    </citation>
    <scope>NUCLEOTIDE SEQUENCE [LARGE SCALE GENOMIC DNA]</scope>
    <source>
        <strain evidence="9">CGMCC 1.9106</strain>
    </source>
</reference>
<dbReference type="EMBL" id="JBHTAC010000012">
    <property type="protein sequence ID" value="MFC7243678.1"/>
    <property type="molecule type" value="Genomic_DNA"/>
</dbReference>
<keyword evidence="3" id="KW-0233">DNA recombination</keyword>
<dbReference type="InterPro" id="IPR004107">
    <property type="entry name" value="Integrase_SAM-like_N"/>
</dbReference>
<evidence type="ECO:0000259" key="6">
    <source>
        <dbReference type="PROSITE" id="PS51898"/>
    </source>
</evidence>
<dbReference type="Pfam" id="PF00589">
    <property type="entry name" value="Phage_integrase"/>
    <property type="match status" value="1"/>
</dbReference>
<sequence>MTATIYQGSDGRWHGRVTMGTLDDGKPDRRHVSAKTEAEVTQKVRSLEKDRDAGRVVRPGRGWTVEKWLNHWLEHIAAPKVRANTLSGYSVAVRVHLIPGVGAHRLDKLTPEHLEKLYARMQANGSAAATAHQAHRTIRAALNQAVKRQYLARNPAVHATAPQLDDEEIEPYSIEEVQRFLSEAGKHRNSARWAIALALGLRQGEVLGLQWSDVDLDKGELRVRRSRLRPKYAHGCGGTCQRKAGYCPDKQQINAATDKTKSRAGRRRVGLPAELVELLEAHREEQEKERITASQLWSEEGWVFASPTGRPLSPNTDYREWKRLLAAAGLRDGRLHDARHTAATVLLILGVQQRAVMGLMGWSSTGMAARYQHVTDPIRQAVAKQVGGAIWKRTKKQKKGKKRGKDDGASGVPALV</sequence>